<dbReference type="EMBL" id="FNTI01000001">
    <property type="protein sequence ID" value="SEB91432.1"/>
    <property type="molecule type" value="Genomic_DNA"/>
</dbReference>
<dbReference type="Pfam" id="PF00563">
    <property type="entry name" value="EAL"/>
    <property type="match status" value="1"/>
</dbReference>
<feature type="transmembrane region" description="Helical" evidence="1">
    <location>
        <begin position="29"/>
        <end position="52"/>
    </location>
</feature>
<dbReference type="CDD" id="cd01948">
    <property type="entry name" value="EAL"/>
    <property type="match status" value="1"/>
</dbReference>
<dbReference type="Gene3D" id="3.20.20.450">
    <property type="entry name" value="EAL domain"/>
    <property type="match status" value="1"/>
</dbReference>
<gene>
    <name evidence="4" type="ORF">SAMN05444171_0214</name>
</gene>
<dbReference type="PROSITE" id="PS50887">
    <property type="entry name" value="GGDEF"/>
    <property type="match status" value="1"/>
</dbReference>
<evidence type="ECO:0000259" key="2">
    <source>
        <dbReference type="PROSITE" id="PS50883"/>
    </source>
</evidence>
<dbReference type="SMART" id="SM00052">
    <property type="entry name" value="EAL"/>
    <property type="match status" value="1"/>
</dbReference>
<dbReference type="InterPro" id="IPR000160">
    <property type="entry name" value="GGDEF_dom"/>
</dbReference>
<dbReference type="Gene3D" id="3.30.70.270">
    <property type="match status" value="1"/>
</dbReference>
<dbReference type="PANTHER" id="PTHR44757">
    <property type="entry name" value="DIGUANYLATE CYCLASE DGCP"/>
    <property type="match status" value="1"/>
</dbReference>
<dbReference type="InterPro" id="IPR035919">
    <property type="entry name" value="EAL_sf"/>
</dbReference>
<dbReference type="SMART" id="SM00091">
    <property type="entry name" value="PAS"/>
    <property type="match status" value="1"/>
</dbReference>
<name>A0A1H4NA58_9BRAD</name>
<keyword evidence="1" id="KW-0472">Membrane</keyword>
<dbReference type="AlphaFoldDB" id="A0A1H4NA58"/>
<keyword evidence="1" id="KW-0812">Transmembrane</keyword>
<dbReference type="RefSeq" id="WP_244524989.1">
    <property type="nucleotide sequence ID" value="NZ_FNTI01000001.1"/>
</dbReference>
<dbReference type="CDD" id="cd01949">
    <property type="entry name" value="GGDEF"/>
    <property type="match status" value="1"/>
</dbReference>
<evidence type="ECO:0000313" key="4">
    <source>
        <dbReference type="EMBL" id="SEB91432.1"/>
    </source>
</evidence>
<feature type="domain" description="EAL" evidence="2">
    <location>
        <begin position="647"/>
        <end position="897"/>
    </location>
</feature>
<feature type="transmembrane region" description="Helical" evidence="1">
    <location>
        <begin position="317"/>
        <end position="335"/>
    </location>
</feature>
<keyword evidence="1" id="KW-1133">Transmembrane helix</keyword>
<dbReference type="InterPro" id="IPR000014">
    <property type="entry name" value="PAS"/>
</dbReference>
<reference evidence="4 5" key="1">
    <citation type="submission" date="2016-10" db="EMBL/GenBank/DDBJ databases">
        <authorList>
            <person name="de Groot N.N."/>
        </authorList>
    </citation>
    <scope>NUCLEOTIDE SEQUENCE [LARGE SCALE GENOMIC DNA]</scope>
    <source>
        <strain evidence="4 5">GAS522</strain>
    </source>
</reference>
<dbReference type="CDD" id="cd12915">
    <property type="entry name" value="PDC2_DGC_like"/>
    <property type="match status" value="1"/>
</dbReference>
<dbReference type="SUPFAM" id="SSF141868">
    <property type="entry name" value="EAL domain-like"/>
    <property type="match status" value="1"/>
</dbReference>
<dbReference type="PANTHER" id="PTHR44757:SF2">
    <property type="entry name" value="BIOFILM ARCHITECTURE MAINTENANCE PROTEIN MBAA"/>
    <property type="match status" value="1"/>
</dbReference>
<evidence type="ECO:0000313" key="5">
    <source>
        <dbReference type="Proteomes" id="UP000183208"/>
    </source>
</evidence>
<organism evidence="4 5">
    <name type="scientific">Bradyrhizobium lablabi</name>
    <dbReference type="NCBI Taxonomy" id="722472"/>
    <lineage>
        <taxon>Bacteria</taxon>
        <taxon>Pseudomonadati</taxon>
        <taxon>Pseudomonadota</taxon>
        <taxon>Alphaproteobacteria</taxon>
        <taxon>Hyphomicrobiales</taxon>
        <taxon>Nitrobacteraceae</taxon>
        <taxon>Bradyrhizobium</taxon>
    </lineage>
</organism>
<dbReference type="Pfam" id="PF00990">
    <property type="entry name" value="GGDEF"/>
    <property type="match status" value="1"/>
</dbReference>
<dbReference type="NCBIfam" id="TIGR00254">
    <property type="entry name" value="GGDEF"/>
    <property type="match status" value="1"/>
</dbReference>
<feature type="domain" description="GGDEF" evidence="3">
    <location>
        <begin position="505"/>
        <end position="638"/>
    </location>
</feature>
<dbReference type="PROSITE" id="PS50883">
    <property type="entry name" value="EAL"/>
    <property type="match status" value="1"/>
</dbReference>
<dbReference type="SMART" id="SM00267">
    <property type="entry name" value="GGDEF"/>
    <property type="match status" value="1"/>
</dbReference>
<evidence type="ECO:0000259" key="3">
    <source>
        <dbReference type="PROSITE" id="PS50887"/>
    </source>
</evidence>
<accession>A0A1H4NA58</accession>
<evidence type="ECO:0000256" key="1">
    <source>
        <dbReference type="SAM" id="Phobius"/>
    </source>
</evidence>
<sequence>MLDSSSRGVMTESLRGSIGGMLFRSRFGAIQWLVVCGAALVIAIALGTAYFAMQFRQRALEVAEREQNNTALLLSRHFDQQLGDLQHVHNEVIAYMQASAGETAADFENSMSTLSAHEMLRTKLEALPQPNGLHLYNAAGKLINATEVWPVPDVSIADRRYFKDFASGKPTPDVLVEPVKSKVTGLWTTVFARKIVNRRGEIVGFASRALRPSHFENFVASLALGRDTGISVIHHDGTIIARYPQNDKYVGRNVSGMAQFRRAMELDGNISGRFRSSLGEDLIGSVRPLIHFPIVVVATADTSVALADWRAQTKLQFFAAVLAVVVVVFMIFLIVRQMQRQHAAAQHKLSEKSQHLDIAINNMTQGLLLFDNTGCLVFCNQQYIDMFGVSPDVVKPGCHLRELILHRQQLGSFVGDVDSYCAKFLDPKGGINETVISTPDGRTIRLIYKRSADGGWATTLEDVTENRRVQAQIEHLAHYDPLTNLPNRTLFQRHAEGLLLQTASVQFAILYIDIDEFKAINDSLGHLIGDEFLKGVAERLRQSVGPSDFIARLGGDEFAILQHDVENDDDVSALVERIYRALRTSFDCNGHQLASDASIGIAIAPRHGTDLFDLLKSADLAMYAAKAAGRRTYRFFDPAMEAEANHRREIECDLRNAPAEGQFEIHYQPLVDLLSDEVTGCEALLRWRHPVRGMVSPADFIPVAEETGLIEEIGQWVLRTACAEAATWPAHVRIAVNVSPIQFKSETLSLKVAAALAETGLDPRRLELEITEAVLIADDDAALAALNQLRVLGVRIALDDFGTGYSSLQYLQRFPFDKIKIDRSFVKEVVRNSSSASIIRAVVSIAADRDMVTTAEGVETLQQRETVQNLGCTQMQGYLFSAARPAHEIRGLLAASAAAVENPA</sequence>
<dbReference type="InterPro" id="IPR001633">
    <property type="entry name" value="EAL_dom"/>
</dbReference>
<dbReference type="Pfam" id="PF12860">
    <property type="entry name" value="PAS_7"/>
    <property type="match status" value="1"/>
</dbReference>
<dbReference type="SUPFAM" id="SSF55073">
    <property type="entry name" value="Nucleotide cyclase"/>
    <property type="match status" value="1"/>
</dbReference>
<proteinExistence type="predicted"/>
<dbReference type="SUPFAM" id="SSF55785">
    <property type="entry name" value="PYP-like sensor domain (PAS domain)"/>
    <property type="match status" value="1"/>
</dbReference>
<dbReference type="InterPro" id="IPR029787">
    <property type="entry name" value="Nucleotide_cyclase"/>
</dbReference>
<dbReference type="CDD" id="cd12914">
    <property type="entry name" value="PDC1_DGC_like"/>
    <property type="match status" value="1"/>
</dbReference>
<protein>
    <submittedName>
        <fullName evidence="4">Diguanylate cyclase (GGDEF) domain-containing protein</fullName>
    </submittedName>
</protein>
<dbReference type="Gene3D" id="3.30.450.20">
    <property type="entry name" value="PAS domain"/>
    <property type="match status" value="3"/>
</dbReference>
<dbReference type="InterPro" id="IPR052155">
    <property type="entry name" value="Biofilm_reg_signaling"/>
</dbReference>
<dbReference type="InterPro" id="IPR035965">
    <property type="entry name" value="PAS-like_dom_sf"/>
</dbReference>
<dbReference type="Proteomes" id="UP000183208">
    <property type="component" value="Unassembled WGS sequence"/>
</dbReference>
<dbReference type="InterPro" id="IPR043128">
    <property type="entry name" value="Rev_trsase/Diguanyl_cyclase"/>
</dbReference>